<evidence type="ECO:0000313" key="1">
    <source>
        <dbReference type="EMBL" id="GGR31475.1"/>
    </source>
</evidence>
<comment type="caution">
    <text evidence="1">The sequence shown here is derived from an EMBL/GenBank/DDBJ whole genome shotgun (WGS) entry which is preliminary data.</text>
</comment>
<protein>
    <submittedName>
        <fullName evidence="1">Uncharacterized protein</fullName>
    </submittedName>
</protein>
<gene>
    <name evidence="1" type="ORF">GCM10008957_47740</name>
</gene>
<evidence type="ECO:0000313" key="2">
    <source>
        <dbReference type="Proteomes" id="UP000603865"/>
    </source>
</evidence>
<organism evidence="1 2">
    <name type="scientific">Deinococcus ruber</name>
    <dbReference type="NCBI Taxonomy" id="1848197"/>
    <lineage>
        <taxon>Bacteria</taxon>
        <taxon>Thermotogati</taxon>
        <taxon>Deinococcota</taxon>
        <taxon>Deinococci</taxon>
        <taxon>Deinococcales</taxon>
        <taxon>Deinococcaceae</taxon>
        <taxon>Deinococcus</taxon>
    </lineage>
</organism>
<reference evidence="1" key="1">
    <citation type="journal article" date="2014" name="Int. J. Syst. Evol. Microbiol.">
        <title>Complete genome sequence of Corynebacterium casei LMG S-19264T (=DSM 44701T), isolated from a smear-ripened cheese.</title>
        <authorList>
            <consortium name="US DOE Joint Genome Institute (JGI-PGF)"/>
            <person name="Walter F."/>
            <person name="Albersmeier A."/>
            <person name="Kalinowski J."/>
            <person name="Ruckert C."/>
        </authorList>
    </citation>
    <scope>NUCLEOTIDE SEQUENCE</scope>
    <source>
        <strain evidence="1">JCM 31311</strain>
    </source>
</reference>
<reference evidence="1" key="2">
    <citation type="submission" date="2020-09" db="EMBL/GenBank/DDBJ databases">
        <authorList>
            <person name="Sun Q."/>
            <person name="Ohkuma M."/>
        </authorList>
    </citation>
    <scope>NUCLEOTIDE SEQUENCE</scope>
    <source>
        <strain evidence="1">JCM 31311</strain>
    </source>
</reference>
<accession>A0A918CM81</accession>
<proteinExistence type="predicted"/>
<dbReference type="RefSeq" id="WP_189093029.1">
    <property type="nucleotide sequence ID" value="NZ_BMQL01000052.1"/>
</dbReference>
<name>A0A918CM81_9DEIO</name>
<sequence>MSWEEIQRTPLPVLRRRLAALERSRARARLDYLEDHGMVNEINTGQEIIGKIPGPDPSYKVVNTPYDRHRRKLARVALGLPIEELPEERAERIRQENKRFDAFLMN</sequence>
<keyword evidence="2" id="KW-1185">Reference proteome</keyword>
<dbReference type="Proteomes" id="UP000603865">
    <property type="component" value="Unassembled WGS sequence"/>
</dbReference>
<dbReference type="EMBL" id="BMQL01000052">
    <property type="protein sequence ID" value="GGR31475.1"/>
    <property type="molecule type" value="Genomic_DNA"/>
</dbReference>
<dbReference type="AlphaFoldDB" id="A0A918CM81"/>